<feature type="domain" description="Integral membrane bound transporter" evidence="6">
    <location>
        <begin position="331"/>
        <end position="452"/>
    </location>
</feature>
<proteinExistence type="predicted"/>
<evidence type="ECO:0000256" key="5">
    <source>
        <dbReference type="SAM" id="Phobius"/>
    </source>
</evidence>
<keyword evidence="8" id="KW-1185">Reference proteome</keyword>
<organism evidence="7 8">
    <name type="scientific">Corynebacterium alimapuense</name>
    <dbReference type="NCBI Taxonomy" id="1576874"/>
    <lineage>
        <taxon>Bacteria</taxon>
        <taxon>Bacillati</taxon>
        <taxon>Actinomycetota</taxon>
        <taxon>Actinomycetes</taxon>
        <taxon>Mycobacteriales</taxon>
        <taxon>Corynebacteriaceae</taxon>
        <taxon>Corynebacterium</taxon>
    </lineage>
</organism>
<feature type="transmembrane region" description="Helical" evidence="5">
    <location>
        <begin position="113"/>
        <end position="133"/>
    </location>
</feature>
<keyword evidence="2 5" id="KW-0812">Transmembrane</keyword>
<evidence type="ECO:0000259" key="6">
    <source>
        <dbReference type="Pfam" id="PF13515"/>
    </source>
</evidence>
<dbReference type="Pfam" id="PF13515">
    <property type="entry name" value="FUSC_2"/>
    <property type="match status" value="1"/>
</dbReference>
<dbReference type="OrthoDB" id="4989419at2"/>
<sequence length="568" mass="61740">MSAHESPIDAPPARPRPWQLFTAFNTPGPRWPSALRAGLSMALPSTIALALGLHVELLLIAAGSFTVIYGEGYAYRARWKVLLIAGAFFASGAMAGAFVGTVVWGQIYAGGSSWWLMITVAFTTTIAGVGVYIANALRLPPPGPWFILLVAGASTMTYRLGLNPVEVAAWSLLGVASSVVVGMTPALFFPRGPEEQALKVLEHTVANLEQSPPGSPVPFALIHQAQAALNHTWFTLVDAGVIHAGRIKDLRRRGLVDRTLHAQAILARAHSGEYSPANDLTDTVSYIDPSRLRIPHARPSISYRLYRSVHSYSHASMTAIRVVIACLGAGLASILLGLDRPDWAIISALLILMWGPERIPGTIRGLHRLLGSILGIGLYMVFYALELDGWALMLAISACLFFSEIFVGRNYAFAVIFTTPIALMLGGAMELSAAQTAIDRTIEILLSVVFALGALWLYKPNAEPFHHSRLQHRCRRAMGALLGTLLTYIPDQALELRRDLQYELLSERRAAQSLAANSPQLAQQRWSDHLSLQRVGYAILDHCEAHPDQQPSLTEITTLAKGIQSTES</sequence>
<dbReference type="AlphaFoldDB" id="A0A3M8K904"/>
<dbReference type="RefSeq" id="WP_123047662.1">
    <property type="nucleotide sequence ID" value="NZ_PTJO01000003.1"/>
</dbReference>
<feature type="transmembrane region" description="Helical" evidence="5">
    <location>
        <begin position="47"/>
        <end position="69"/>
    </location>
</feature>
<reference evidence="7 8" key="1">
    <citation type="submission" date="2018-02" db="EMBL/GenBank/DDBJ databases">
        <title>Corynebacterium alimpuense sp. nov., a marine obligate actinomycete isolated from sediments of Valparaiso bay, Chile.</title>
        <authorList>
            <person name="Claverias F."/>
            <person name="Gonzales-Siles L."/>
            <person name="Salva-Serra F."/>
            <person name="Inganaes E."/>
            <person name="Molin K."/>
            <person name="Cumsille A."/>
            <person name="Undabarrena A."/>
            <person name="Couve E."/>
            <person name="Moore E.R.B."/>
            <person name="Gomila M."/>
            <person name="Camara B."/>
        </authorList>
    </citation>
    <scope>NUCLEOTIDE SEQUENCE [LARGE SCALE GENOMIC DNA]</scope>
    <source>
        <strain evidence="7 8">CCUG 69366</strain>
    </source>
</reference>
<feature type="transmembrane region" description="Helical" evidence="5">
    <location>
        <begin position="343"/>
        <end position="359"/>
    </location>
</feature>
<evidence type="ECO:0000256" key="3">
    <source>
        <dbReference type="ARBA" id="ARBA00022989"/>
    </source>
</evidence>
<feature type="transmembrane region" description="Helical" evidence="5">
    <location>
        <begin position="145"/>
        <end position="161"/>
    </location>
</feature>
<keyword evidence="3 5" id="KW-1133">Transmembrane helix</keyword>
<evidence type="ECO:0000313" key="8">
    <source>
        <dbReference type="Proteomes" id="UP000266975"/>
    </source>
</evidence>
<feature type="transmembrane region" description="Helical" evidence="5">
    <location>
        <begin position="441"/>
        <end position="458"/>
    </location>
</feature>
<feature type="transmembrane region" description="Helical" evidence="5">
    <location>
        <begin position="318"/>
        <end position="337"/>
    </location>
</feature>
<dbReference type="EMBL" id="PTJO01000003">
    <property type="protein sequence ID" value="RNE49616.1"/>
    <property type="molecule type" value="Genomic_DNA"/>
</dbReference>
<evidence type="ECO:0000256" key="1">
    <source>
        <dbReference type="ARBA" id="ARBA00004141"/>
    </source>
</evidence>
<dbReference type="GO" id="GO:0016020">
    <property type="term" value="C:membrane"/>
    <property type="evidence" value="ECO:0007669"/>
    <property type="project" value="UniProtKB-SubCell"/>
</dbReference>
<gene>
    <name evidence="7" type="ORF">C5L39_04545</name>
</gene>
<protein>
    <submittedName>
        <fullName evidence="7">FUSC family protein</fullName>
    </submittedName>
</protein>
<feature type="transmembrane region" description="Helical" evidence="5">
    <location>
        <begin position="167"/>
        <end position="189"/>
    </location>
</feature>
<name>A0A3M8K904_9CORY</name>
<accession>A0A3M8K904</accession>
<feature type="transmembrane region" description="Helical" evidence="5">
    <location>
        <begin position="412"/>
        <end position="429"/>
    </location>
</feature>
<keyword evidence="4 5" id="KW-0472">Membrane</keyword>
<dbReference type="InterPro" id="IPR049453">
    <property type="entry name" value="Memb_transporter_dom"/>
</dbReference>
<comment type="caution">
    <text evidence="7">The sequence shown here is derived from an EMBL/GenBank/DDBJ whole genome shotgun (WGS) entry which is preliminary data.</text>
</comment>
<feature type="transmembrane region" description="Helical" evidence="5">
    <location>
        <begin position="81"/>
        <end position="107"/>
    </location>
</feature>
<feature type="transmembrane region" description="Helical" evidence="5">
    <location>
        <begin position="366"/>
        <end position="384"/>
    </location>
</feature>
<evidence type="ECO:0000313" key="7">
    <source>
        <dbReference type="EMBL" id="RNE49616.1"/>
    </source>
</evidence>
<comment type="subcellular location">
    <subcellularLocation>
        <location evidence="1">Membrane</location>
        <topology evidence="1">Multi-pass membrane protein</topology>
    </subcellularLocation>
</comment>
<evidence type="ECO:0000256" key="4">
    <source>
        <dbReference type="ARBA" id="ARBA00023136"/>
    </source>
</evidence>
<evidence type="ECO:0000256" key="2">
    <source>
        <dbReference type="ARBA" id="ARBA00022692"/>
    </source>
</evidence>
<dbReference type="Proteomes" id="UP000266975">
    <property type="component" value="Unassembled WGS sequence"/>
</dbReference>